<accession>I1CQE8</accession>
<name>I1CQE8_RHIO9</name>
<evidence type="ECO:0000313" key="2">
    <source>
        <dbReference type="Proteomes" id="UP000009138"/>
    </source>
</evidence>
<evidence type="ECO:0000313" key="1">
    <source>
        <dbReference type="EMBL" id="EIE90678.1"/>
    </source>
</evidence>
<dbReference type="RefSeq" id="XP_067526074.1">
    <property type="nucleotide sequence ID" value="XM_067669973.1"/>
</dbReference>
<reference evidence="1 2" key="1">
    <citation type="journal article" date="2009" name="PLoS Genet.">
        <title>Genomic analysis of the basal lineage fungus Rhizopus oryzae reveals a whole-genome duplication.</title>
        <authorList>
            <person name="Ma L.-J."/>
            <person name="Ibrahim A.S."/>
            <person name="Skory C."/>
            <person name="Grabherr M.G."/>
            <person name="Burger G."/>
            <person name="Butler M."/>
            <person name="Elias M."/>
            <person name="Idnurm A."/>
            <person name="Lang B.F."/>
            <person name="Sone T."/>
            <person name="Abe A."/>
            <person name="Calvo S.E."/>
            <person name="Corrochano L.M."/>
            <person name="Engels R."/>
            <person name="Fu J."/>
            <person name="Hansberg W."/>
            <person name="Kim J.-M."/>
            <person name="Kodira C.D."/>
            <person name="Koehrsen M.J."/>
            <person name="Liu B."/>
            <person name="Miranda-Saavedra D."/>
            <person name="O'Leary S."/>
            <person name="Ortiz-Castellanos L."/>
            <person name="Poulter R."/>
            <person name="Rodriguez-Romero J."/>
            <person name="Ruiz-Herrera J."/>
            <person name="Shen Y.-Q."/>
            <person name="Zeng Q."/>
            <person name="Galagan J."/>
            <person name="Birren B.W."/>
            <person name="Cuomo C.A."/>
            <person name="Wickes B.L."/>
        </authorList>
    </citation>
    <scope>NUCLEOTIDE SEQUENCE [LARGE SCALE GENOMIC DNA]</scope>
    <source>
        <strain evidence="2">RA 99-880 / ATCC MYA-4621 / FGSC 9543 / NRRL 43880</strain>
    </source>
</reference>
<gene>
    <name evidence="1" type="ORF">RO3G_15389</name>
</gene>
<keyword evidence="2" id="KW-1185">Reference proteome</keyword>
<dbReference type="OrthoDB" id="2259604at2759"/>
<organism evidence="1 2">
    <name type="scientific">Rhizopus delemar (strain RA 99-880 / ATCC MYA-4621 / FGSC 9543 / NRRL 43880)</name>
    <name type="common">Mucormycosis agent</name>
    <name type="synonym">Rhizopus arrhizus var. delemar</name>
    <dbReference type="NCBI Taxonomy" id="246409"/>
    <lineage>
        <taxon>Eukaryota</taxon>
        <taxon>Fungi</taxon>
        <taxon>Fungi incertae sedis</taxon>
        <taxon>Mucoromycota</taxon>
        <taxon>Mucoromycotina</taxon>
        <taxon>Mucoromycetes</taxon>
        <taxon>Mucorales</taxon>
        <taxon>Mucorineae</taxon>
        <taxon>Rhizopodaceae</taxon>
        <taxon>Rhizopus</taxon>
    </lineage>
</organism>
<dbReference type="VEuPathDB" id="FungiDB:RO3G_15389"/>
<dbReference type="Proteomes" id="UP000009138">
    <property type="component" value="Unassembled WGS sequence"/>
</dbReference>
<sequence>MFLIYRKALEILSVEKDEVTSLTLQAQSFCDAVANQFIKFSNVIKINQRHQRNDFDNKRKTGTDMRTKNLLKHPEVKDIVTKAVAGVDGDAYIIGDSEWADGTQSDVLYVPKDESLGHAPIIIEINQALYLSLSEVPDITCVGYFLYQCNKWHPNEAP</sequence>
<dbReference type="GeneID" id="93622354"/>
<dbReference type="EMBL" id="CH476747">
    <property type="protein sequence ID" value="EIE90678.1"/>
    <property type="molecule type" value="Genomic_DNA"/>
</dbReference>
<proteinExistence type="predicted"/>
<dbReference type="AlphaFoldDB" id="I1CQE8"/>
<dbReference type="InParanoid" id="I1CQE8"/>
<protein>
    <submittedName>
        <fullName evidence="1">Uncharacterized protein</fullName>
    </submittedName>
</protein>